<evidence type="ECO:0000256" key="6">
    <source>
        <dbReference type="ARBA" id="ARBA00023136"/>
    </source>
</evidence>
<dbReference type="PANTHER" id="PTHR21137:SF42">
    <property type="entry name" value="ODORANT RECEPTOR 83A"/>
    <property type="match status" value="1"/>
</dbReference>
<evidence type="ECO:0000256" key="9">
    <source>
        <dbReference type="SAM" id="Phobius"/>
    </source>
</evidence>
<feature type="transmembrane region" description="Helical" evidence="9">
    <location>
        <begin position="214"/>
        <end position="238"/>
    </location>
</feature>
<dbReference type="GO" id="GO:0005549">
    <property type="term" value="F:odorant binding"/>
    <property type="evidence" value="ECO:0007669"/>
    <property type="project" value="InterPro"/>
</dbReference>
<dbReference type="VEuPathDB" id="VectorBase:LLOJ010926"/>
<keyword evidence="3 9" id="KW-0812">Transmembrane</keyword>
<name>A0A3F2ZDF0_LUTLO</name>
<keyword evidence="8" id="KW-0807">Transducer</keyword>
<dbReference type="EnsemblMetazoa" id="LLOJ010926-RA">
    <property type="protein sequence ID" value="LLOJ010926-PA"/>
    <property type="gene ID" value="LLOJ010926"/>
</dbReference>
<feature type="transmembrane region" description="Helical" evidence="9">
    <location>
        <begin position="85"/>
        <end position="102"/>
    </location>
</feature>
<dbReference type="GO" id="GO:0004984">
    <property type="term" value="F:olfactory receptor activity"/>
    <property type="evidence" value="ECO:0007669"/>
    <property type="project" value="InterPro"/>
</dbReference>
<dbReference type="PANTHER" id="PTHR21137">
    <property type="entry name" value="ODORANT RECEPTOR"/>
    <property type="match status" value="1"/>
</dbReference>
<organism evidence="10 11">
    <name type="scientific">Lutzomyia longipalpis</name>
    <name type="common">Sand fly</name>
    <dbReference type="NCBI Taxonomy" id="7200"/>
    <lineage>
        <taxon>Eukaryota</taxon>
        <taxon>Metazoa</taxon>
        <taxon>Ecdysozoa</taxon>
        <taxon>Arthropoda</taxon>
        <taxon>Hexapoda</taxon>
        <taxon>Insecta</taxon>
        <taxon>Pterygota</taxon>
        <taxon>Neoptera</taxon>
        <taxon>Endopterygota</taxon>
        <taxon>Diptera</taxon>
        <taxon>Nematocera</taxon>
        <taxon>Psychodoidea</taxon>
        <taxon>Psychodidae</taxon>
        <taxon>Lutzomyia</taxon>
        <taxon>Lutzomyia</taxon>
    </lineage>
</organism>
<proteinExistence type="predicted"/>
<evidence type="ECO:0000256" key="8">
    <source>
        <dbReference type="ARBA" id="ARBA00023224"/>
    </source>
</evidence>
<feature type="transmembrane region" description="Helical" evidence="9">
    <location>
        <begin position="52"/>
        <end position="73"/>
    </location>
</feature>
<evidence type="ECO:0000256" key="1">
    <source>
        <dbReference type="ARBA" id="ARBA00004141"/>
    </source>
</evidence>
<evidence type="ECO:0000313" key="11">
    <source>
        <dbReference type="Proteomes" id="UP000092461"/>
    </source>
</evidence>
<dbReference type="GO" id="GO:0007165">
    <property type="term" value="P:signal transduction"/>
    <property type="evidence" value="ECO:0007669"/>
    <property type="project" value="UniProtKB-KW"/>
</dbReference>
<comment type="subcellular location">
    <subcellularLocation>
        <location evidence="1">Membrane</location>
        <topology evidence="1">Multi-pass membrane protein</topology>
    </subcellularLocation>
</comment>
<dbReference type="AlphaFoldDB" id="A0A3F2ZDF0"/>
<accession>A0A3F2ZDF0</accession>
<feature type="transmembrane region" description="Helical" evidence="9">
    <location>
        <begin position="180"/>
        <end position="202"/>
    </location>
</feature>
<evidence type="ECO:0000256" key="5">
    <source>
        <dbReference type="ARBA" id="ARBA00022989"/>
    </source>
</evidence>
<dbReference type="InterPro" id="IPR004117">
    <property type="entry name" value="7tm6_olfct_rcpt"/>
</dbReference>
<dbReference type="GO" id="GO:0005886">
    <property type="term" value="C:plasma membrane"/>
    <property type="evidence" value="ECO:0007669"/>
    <property type="project" value="TreeGrafter"/>
</dbReference>
<evidence type="ECO:0000313" key="10">
    <source>
        <dbReference type="EnsemblMetazoa" id="LLOJ010926-PA"/>
    </source>
</evidence>
<protein>
    <recommendedName>
        <fullName evidence="12">Odorant receptor</fullName>
    </recommendedName>
</protein>
<reference evidence="10" key="1">
    <citation type="submission" date="2020-05" db="UniProtKB">
        <authorList>
            <consortium name="EnsemblMetazoa"/>
        </authorList>
    </citation>
    <scope>IDENTIFICATION</scope>
    <source>
        <strain evidence="10">Jacobina</strain>
    </source>
</reference>
<evidence type="ECO:0008006" key="12">
    <source>
        <dbReference type="Google" id="ProtNLM"/>
    </source>
</evidence>
<keyword evidence="6 9" id="KW-0472">Membrane</keyword>
<dbReference type="EMBL" id="AJWK01016191">
    <property type="status" value="NOT_ANNOTATED_CDS"/>
    <property type="molecule type" value="Genomic_DNA"/>
</dbReference>
<keyword evidence="5 9" id="KW-1133">Transmembrane helix</keyword>
<evidence type="ECO:0000256" key="3">
    <source>
        <dbReference type="ARBA" id="ARBA00022692"/>
    </source>
</evidence>
<keyword evidence="2" id="KW-0716">Sensory transduction</keyword>
<keyword evidence="4" id="KW-0552">Olfaction</keyword>
<sequence length="274" mass="31797">MAVDQSEKSFYCENYLNVQITYMQVVGMYPIDYAKYLPRRLFFLSEILNRMYFGFWQLICIHIAVVQIASVYVNWGKSLDDISQYLNTSLIYVFTYYIILYFQGRCRTHAKLINYLNENFKSRSAPGITYVTLEPAYKAANKFTHIWLVCCTFGTLHWAFAPILTGTRVLPLNAWYPFDALVRFMTVHHMFIISLNVFLARFSINFQASPQYEIIYICQFLGQILVGIGYGIVGGMLMSKITLLNGQYDMLFCSLKNLESTAMILQGNHTEDLK</sequence>
<evidence type="ECO:0000256" key="2">
    <source>
        <dbReference type="ARBA" id="ARBA00022606"/>
    </source>
</evidence>
<keyword evidence="7" id="KW-0675">Receptor</keyword>
<feature type="transmembrane region" description="Helical" evidence="9">
    <location>
        <begin position="143"/>
        <end position="160"/>
    </location>
</feature>
<evidence type="ECO:0000256" key="4">
    <source>
        <dbReference type="ARBA" id="ARBA00022725"/>
    </source>
</evidence>
<dbReference type="VEuPathDB" id="VectorBase:LLONM1_005477"/>
<dbReference type="Proteomes" id="UP000092461">
    <property type="component" value="Unassembled WGS sequence"/>
</dbReference>
<keyword evidence="11" id="KW-1185">Reference proteome</keyword>
<evidence type="ECO:0000256" key="7">
    <source>
        <dbReference type="ARBA" id="ARBA00023170"/>
    </source>
</evidence>